<dbReference type="SUPFAM" id="SSF53659">
    <property type="entry name" value="Isocitrate/Isopropylmalate dehydrogenase-like"/>
    <property type="match status" value="1"/>
</dbReference>
<dbReference type="Proteomes" id="UP000199017">
    <property type="component" value="Unassembled WGS sequence"/>
</dbReference>
<dbReference type="GO" id="GO:0008959">
    <property type="term" value="F:phosphate acetyltransferase activity"/>
    <property type="evidence" value="ECO:0007669"/>
    <property type="project" value="UniProtKB-EC"/>
</dbReference>
<evidence type="ECO:0000313" key="11">
    <source>
        <dbReference type="Proteomes" id="UP000199017"/>
    </source>
</evidence>
<dbReference type="InterPro" id="IPR042113">
    <property type="entry name" value="P_AcTrfase_dom1"/>
</dbReference>
<evidence type="ECO:0000259" key="9">
    <source>
        <dbReference type="Pfam" id="PF01515"/>
    </source>
</evidence>
<dbReference type="InterPro" id="IPR042112">
    <property type="entry name" value="P_AcTrfase_dom2"/>
</dbReference>
<dbReference type="InterPro" id="IPR002505">
    <property type="entry name" value="PTA_PTB"/>
</dbReference>
<reference evidence="10 11" key="1">
    <citation type="submission" date="2016-10" db="EMBL/GenBank/DDBJ databases">
        <authorList>
            <person name="de Groot N.N."/>
        </authorList>
    </citation>
    <scope>NUCLEOTIDE SEQUENCE [LARGE SCALE GENOMIC DNA]</scope>
    <source>
        <strain evidence="11">P4B,CCM 7963,CECT 7998,DSM 25260,IBRC-M 10614,KCTC 13821</strain>
    </source>
</reference>
<evidence type="ECO:0000256" key="8">
    <source>
        <dbReference type="ARBA" id="ARBA00031108"/>
    </source>
</evidence>
<dbReference type="InterPro" id="IPR012147">
    <property type="entry name" value="P_Ac_Bu_trans"/>
</dbReference>
<evidence type="ECO:0000256" key="6">
    <source>
        <dbReference type="ARBA" id="ARBA00022679"/>
    </source>
</evidence>
<dbReference type="InterPro" id="IPR004614">
    <property type="entry name" value="P_AcTrfase"/>
</dbReference>
<dbReference type="NCBIfam" id="NF007233">
    <property type="entry name" value="PRK09653.1"/>
    <property type="match status" value="1"/>
</dbReference>
<evidence type="ECO:0000256" key="1">
    <source>
        <dbReference type="ARBA" id="ARBA00000705"/>
    </source>
</evidence>
<keyword evidence="7" id="KW-0012">Acyltransferase</keyword>
<dbReference type="PIRSF" id="PIRSF000428">
    <property type="entry name" value="P_Ac_trans"/>
    <property type="match status" value="1"/>
</dbReference>
<gene>
    <name evidence="10" type="ORF">SAMN05216352_104123</name>
</gene>
<evidence type="ECO:0000256" key="7">
    <source>
        <dbReference type="ARBA" id="ARBA00023315"/>
    </source>
</evidence>
<organism evidence="10 11">
    <name type="scientific">Alteribacillus bidgolensis</name>
    <dbReference type="NCBI Taxonomy" id="930129"/>
    <lineage>
        <taxon>Bacteria</taxon>
        <taxon>Bacillati</taxon>
        <taxon>Bacillota</taxon>
        <taxon>Bacilli</taxon>
        <taxon>Bacillales</taxon>
        <taxon>Bacillaceae</taxon>
        <taxon>Alteribacillus</taxon>
    </lineage>
</organism>
<dbReference type="Pfam" id="PF01515">
    <property type="entry name" value="PTA_PTB"/>
    <property type="match status" value="1"/>
</dbReference>
<dbReference type="AlphaFoldDB" id="A0A1G8H5R6"/>
<evidence type="ECO:0000256" key="3">
    <source>
        <dbReference type="ARBA" id="ARBA00005656"/>
    </source>
</evidence>
<comment type="catalytic activity">
    <reaction evidence="1">
        <text>acetyl-CoA + phosphate = acetyl phosphate + CoA</text>
        <dbReference type="Rhea" id="RHEA:19521"/>
        <dbReference type="ChEBI" id="CHEBI:22191"/>
        <dbReference type="ChEBI" id="CHEBI:43474"/>
        <dbReference type="ChEBI" id="CHEBI:57287"/>
        <dbReference type="ChEBI" id="CHEBI:57288"/>
        <dbReference type="EC" id="2.3.1.8"/>
    </reaction>
</comment>
<dbReference type="Gene3D" id="3.40.50.10950">
    <property type="match status" value="1"/>
</dbReference>
<evidence type="ECO:0000256" key="5">
    <source>
        <dbReference type="ARBA" id="ARBA00021528"/>
    </source>
</evidence>
<feature type="domain" description="Phosphate acetyl/butaryl transferase" evidence="9">
    <location>
        <begin position="5"/>
        <end position="319"/>
    </location>
</feature>
<dbReference type="EMBL" id="FNDU01000004">
    <property type="protein sequence ID" value="SDI02017.1"/>
    <property type="molecule type" value="Genomic_DNA"/>
</dbReference>
<name>A0A1G8H5R6_9BACI</name>
<accession>A0A1G8H5R6</accession>
<comment type="pathway">
    <text evidence="2">Metabolic intermediate biosynthesis; acetyl-CoA biosynthesis; acetyl-CoA from acetate: step 2/2.</text>
</comment>
<evidence type="ECO:0000313" key="10">
    <source>
        <dbReference type="EMBL" id="SDI02017.1"/>
    </source>
</evidence>
<dbReference type="PANTHER" id="PTHR43356:SF3">
    <property type="entry name" value="PHOSPHATE ACETYLTRANSFERASE"/>
    <property type="match status" value="1"/>
</dbReference>
<sequence>MNILFSEIIENVRNAYPTIVFPEGEDERVLQAAYQLDIEKLIRPVLIGREKELIKKWKDLFSSIPETVKVCDPQTCPQLNTYRDAMYDKRKSKMTKAEAENLIQEPNYFGMMLLERGEVNGFVGGAQYATRDILKPAMQLIKTKPSVKRISSYFVMLKEKTVYFFADCAVNVSPQSRDLAEIANLTACSTEMFNINPRVAFLSYSTNGSAQSEETAVVHEAVRIFKQNYPKWPVDGEIQFDAAIIPEIAQKKSPYSPLQGNANVFVFPNLDAANIAYKITQRLGGFQALGPILQGLNKPVNDLSRGCSSTDIYYMALITGLQCIEQHQAELGKSVQ</sequence>
<comment type="similarity">
    <text evidence="3">Belongs to the phosphate acetyltransferase and butyryltransferase family.</text>
</comment>
<evidence type="ECO:0000256" key="2">
    <source>
        <dbReference type="ARBA" id="ARBA00004989"/>
    </source>
</evidence>
<keyword evidence="11" id="KW-1185">Reference proteome</keyword>
<dbReference type="InterPro" id="IPR050500">
    <property type="entry name" value="Phos_Acetyltrans/Butyryltrans"/>
</dbReference>
<dbReference type="EC" id="2.3.1.8" evidence="4"/>
<evidence type="ECO:0000256" key="4">
    <source>
        <dbReference type="ARBA" id="ARBA00012707"/>
    </source>
</evidence>
<protein>
    <recommendedName>
        <fullName evidence="5">Phosphate acetyltransferase</fullName>
        <ecNumber evidence="4">2.3.1.8</ecNumber>
    </recommendedName>
    <alternativeName>
        <fullName evidence="8">Phosphotransacetylase</fullName>
    </alternativeName>
</protein>
<proteinExistence type="inferred from homology"/>
<dbReference type="STRING" id="930129.SAMN05216352_104123"/>
<keyword evidence="6" id="KW-0808">Transferase</keyword>
<dbReference type="Gene3D" id="3.40.50.10750">
    <property type="entry name" value="Isocitrate/Isopropylmalate dehydrogenase-like"/>
    <property type="match status" value="1"/>
</dbReference>
<dbReference type="NCBIfam" id="TIGR00651">
    <property type="entry name" value="pta"/>
    <property type="match status" value="1"/>
</dbReference>
<dbReference type="PANTHER" id="PTHR43356">
    <property type="entry name" value="PHOSPHATE ACETYLTRANSFERASE"/>
    <property type="match status" value="1"/>
</dbReference>
<dbReference type="OrthoDB" id="9805787at2"/>
<dbReference type="RefSeq" id="WP_091583557.1">
    <property type="nucleotide sequence ID" value="NZ_FNDU01000004.1"/>
</dbReference>